<dbReference type="AlphaFoldDB" id="A0A9P8P853"/>
<proteinExistence type="predicted"/>
<feature type="compositionally biased region" description="Basic and acidic residues" evidence="1">
    <location>
        <begin position="1"/>
        <end position="21"/>
    </location>
</feature>
<feature type="region of interest" description="Disordered" evidence="1">
    <location>
        <begin position="1"/>
        <end position="22"/>
    </location>
</feature>
<keyword evidence="3" id="KW-1185">Reference proteome</keyword>
<sequence>MDVRGEVVEDHSHNGDGHHSAQWEGDVEDLVEFLGSLVRAKQKGVLGVDGGHKVVESKHLDGGEDADEKEPESLELVRCWESVENTKDGVGQGFIHLDNFIFNVGRLVRLTNGGSSFCACRAAQQSGGLGWLVQDVFLLGGGSKSLLFFCRVWNKVCWRSEGRELHVCDFVHQKHRRGGVESSGKQSQDKAGFFWESVGQLETGNKRERTTQSHGRVAHEVWVEPGDVLGVDEHKRGKEQEESSNKAAHLRTIRVQRSTNDQRTHVGQHGTHGEHQVELQILLGAIGNKALDADILRTEVADAIVDSLVHESRFINRLQKNAQIVEKIAQGEKFDWYGILWLTWASTGRGVQPGSSREAAVREKLITAVA</sequence>
<gene>
    <name evidence="2" type="ORF">OGAPHI_003315</name>
</gene>
<dbReference type="RefSeq" id="XP_046061822.1">
    <property type="nucleotide sequence ID" value="XM_046204280.1"/>
</dbReference>
<evidence type="ECO:0000256" key="1">
    <source>
        <dbReference type="SAM" id="MobiDB-lite"/>
    </source>
</evidence>
<dbReference type="EMBL" id="JAEUBE010000199">
    <property type="protein sequence ID" value="KAH3666866.1"/>
    <property type="molecule type" value="Genomic_DNA"/>
</dbReference>
<organism evidence="2 3">
    <name type="scientific">Ogataea philodendri</name>
    <dbReference type="NCBI Taxonomy" id="1378263"/>
    <lineage>
        <taxon>Eukaryota</taxon>
        <taxon>Fungi</taxon>
        <taxon>Dikarya</taxon>
        <taxon>Ascomycota</taxon>
        <taxon>Saccharomycotina</taxon>
        <taxon>Pichiomycetes</taxon>
        <taxon>Pichiales</taxon>
        <taxon>Pichiaceae</taxon>
        <taxon>Ogataea</taxon>
    </lineage>
</organism>
<reference evidence="2" key="1">
    <citation type="journal article" date="2021" name="Open Biol.">
        <title>Shared evolutionary footprints suggest mitochondrial oxidative damage underlies multiple complex I losses in fungi.</title>
        <authorList>
            <person name="Schikora-Tamarit M.A."/>
            <person name="Marcet-Houben M."/>
            <person name="Nosek J."/>
            <person name="Gabaldon T."/>
        </authorList>
    </citation>
    <scope>NUCLEOTIDE SEQUENCE</scope>
    <source>
        <strain evidence="2">CBS6075</strain>
    </source>
</reference>
<name>A0A9P8P853_9ASCO</name>
<comment type="caution">
    <text evidence="2">The sequence shown here is derived from an EMBL/GenBank/DDBJ whole genome shotgun (WGS) entry which is preliminary data.</text>
</comment>
<reference evidence="2" key="2">
    <citation type="submission" date="2021-01" db="EMBL/GenBank/DDBJ databases">
        <authorList>
            <person name="Schikora-Tamarit M.A."/>
        </authorList>
    </citation>
    <scope>NUCLEOTIDE SEQUENCE</scope>
    <source>
        <strain evidence="2">CBS6075</strain>
    </source>
</reference>
<dbReference type="GeneID" id="70235282"/>
<evidence type="ECO:0000313" key="3">
    <source>
        <dbReference type="Proteomes" id="UP000769157"/>
    </source>
</evidence>
<dbReference type="Proteomes" id="UP000769157">
    <property type="component" value="Unassembled WGS sequence"/>
</dbReference>
<evidence type="ECO:0000313" key="2">
    <source>
        <dbReference type="EMBL" id="KAH3666866.1"/>
    </source>
</evidence>
<protein>
    <submittedName>
        <fullName evidence="2">Uncharacterized protein</fullName>
    </submittedName>
</protein>
<accession>A0A9P8P853</accession>